<dbReference type="AlphaFoldDB" id="A0A6P1BYS2"/>
<dbReference type="Proteomes" id="UP000468531">
    <property type="component" value="Unassembled WGS sequence"/>
</dbReference>
<dbReference type="RefSeq" id="WP_163163235.1">
    <property type="nucleotide sequence ID" value="NZ_VKHP01000441.1"/>
</dbReference>
<dbReference type="InterPro" id="IPR021795">
    <property type="entry name" value="DUF3363"/>
</dbReference>
<comment type="caution">
    <text evidence="1">The sequence shown here is derived from an EMBL/GenBank/DDBJ whole genome shotgun (WGS) entry which is preliminary data.</text>
</comment>
<dbReference type="EMBL" id="VKHP01000441">
    <property type="protein sequence ID" value="NEV02801.1"/>
    <property type="molecule type" value="Genomic_DNA"/>
</dbReference>
<evidence type="ECO:0000313" key="2">
    <source>
        <dbReference type="Proteomes" id="UP000468531"/>
    </source>
</evidence>
<gene>
    <name evidence="1" type="ORF">FNJ47_45855</name>
</gene>
<name>A0A6P1BYS2_9BRAD</name>
<dbReference type="Pfam" id="PF11843">
    <property type="entry name" value="DUF3363"/>
    <property type="match status" value="1"/>
</dbReference>
<reference evidence="1 2" key="1">
    <citation type="journal article" date="2020" name="Arch. Microbiol.">
        <title>Bradyrhizobium uaiense sp. nov., a new highly efficient cowpea symbiont.</title>
        <authorList>
            <person name="Cabral Michel D."/>
            <person name="Azarias Guimaraes A."/>
            <person name="Martins da Costa E."/>
            <person name="Soares de Carvalho T."/>
            <person name="Balsanelli E."/>
            <person name="Willems A."/>
            <person name="Maltempi de Souza E."/>
            <person name="de Souza Moreira F.M."/>
        </authorList>
    </citation>
    <scope>NUCLEOTIDE SEQUENCE [LARGE SCALE GENOMIC DNA]</scope>
    <source>
        <strain evidence="1 2">UFLA 03-164</strain>
    </source>
</reference>
<proteinExistence type="predicted"/>
<organism evidence="1 2">
    <name type="scientific">Bradyrhizobium uaiense</name>
    <dbReference type="NCBI Taxonomy" id="2594946"/>
    <lineage>
        <taxon>Bacteria</taxon>
        <taxon>Pseudomonadati</taxon>
        <taxon>Pseudomonadota</taxon>
        <taxon>Alphaproteobacteria</taxon>
        <taxon>Hyphomicrobiales</taxon>
        <taxon>Nitrobacteraceae</taxon>
        <taxon>Bradyrhizobium</taxon>
    </lineage>
</organism>
<evidence type="ECO:0000313" key="1">
    <source>
        <dbReference type="EMBL" id="NEV02801.1"/>
    </source>
</evidence>
<keyword evidence="2" id="KW-1185">Reference proteome</keyword>
<sequence length="56" mass="6297">MVRRQRLVGRVVGEGLSDELSERRYVVLEGVDGWTRYVEIGRLSGAVLVRTLALPN</sequence>
<accession>A0A6P1BYS2</accession>
<protein>
    <submittedName>
        <fullName evidence="1">DUF3363 domain-containing protein</fullName>
    </submittedName>
</protein>